<dbReference type="EMBL" id="MCGR01000001">
    <property type="protein sequence ID" value="ORY92551.1"/>
    <property type="molecule type" value="Genomic_DNA"/>
</dbReference>
<sequence length="368" mass="38567">MGFQRLVVMATLMLFATLLASFTPLYFNLSPRKVAQLSTYSTGLLLGAALTIVIPEGVAAVYANAGEHHDDDHEEGHEHHAHNNAAYIGMALLAGFLLMYLIDSTHSHDPPPSSRATRARGTLYRSPSSQSELEPLSARERDSNGEEDDYGWEENGYAPGGRTTRTPSPSRAHSPAAPTSANDLAASSAFSTVVGLLVHSLADGISLGASSISSPDSSSSTPTDDASLDLVIFLAIMVHKAPAAFALSSLLSSSPSISPFFRQRSLLAFSLAAPLGAVLTYVFLSLVGAEGGSSIGWWTGLALVFSGGTFLFVATHVMKGGEGIEGEGVEEKCERELGAPVGGKLRMMLVVAGMCTPLVLSKIVGHGH</sequence>
<evidence type="ECO:0000256" key="6">
    <source>
        <dbReference type="ARBA" id="ARBA00023136"/>
    </source>
</evidence>
<feature type="transmembrane region" description="Helical" evidence="8">
    <location>
        <begin position="6"/>
        <end position="27"/>
    </location>
</feature>
<feature type="transmembrane region" description="Helical" evidence="8">
    <location>
        <begin position="39"/>
        <end position="65"/>
    </location>
</feature>
<dbReference type="OrthoDB" id="19859at2759"/>
<evidence type="ECO:0000256" key="1">
    <source>
        <dbReference type="ARBA" id="ARBA00004127"/>
    </source>
</evidence>
<comment type="caution">
    <text evidence="9">The sequence shown here is derived from an EMBL/GenBank/DDBJ whole genome shotgun (WGS) entry which is preliminary data.</text>
</comment>
<feature type="transmembrane region" description="Helical" evidence="8">
    <location>
        <begin position="230"/>
        <end position="253"/>
    </location>
</feature>
<evidence type="ECO:0000256" key="7">
    <source>
        <dbReference type="SAM" id="MobiDB-lite"/>
    </source>
</evidence>
<dbReference type="GO" id="GO:0006829">
    <property type="term" value="P:zinc ion transport"/>
    <property type="evidence" value="ECO:0007669"/>
    <property type="project" value="InterPro"/>
</dbReference>
<feature type="transmembrane region" description="Helical" evidence="8">
    <location>
        <begin position="295"/>
        <end position="314"/>
    </location>
</feature>
<feature type="transmembrane region" description="Helical" evidence="8">
    <location>
        <begin position="85"/>
        <end position="102"/>
    </location>
</feature>
<feature type="compositionally biased region" description="Low complexity" evidence="7">
    <location>
        <begin position="162"/>
        <end position="179"/>
    </location>
</feature>
<accession>A0A1Y2G3M1</accession>
<dbReference type="GO" id="GO:0000139">
    <property type="term" value="C:Golgi membrane"/>
    <property type="evidence" value="ECO:0007669"/>
    <property type="project" value="UniProtKB-SubCell"/>
</dbReference>
<proteinExistence type="predicted"/>
<reference evidence="9 10" key="1">
    <citation type="submission" date="2016-07" db="EMBL/GenBank/DDBJ databases">
        <title>Pervasive Adenine N6-methylation of Active Genes in Fungi.</title>
        <authorList>
            <consortium name="DOE Joint Genome Institute"/>
            <person name="Mondo S.J."/>
            <person name="Dannebaum R.O."/>
            <person name="Kuo R.C."/>
            <person name="Labutti K."/>
            <person name="Haridas S."/>
            <person name="Kuo A."/>
            <person name="Salamov A."/>
            <person name="Ahrendt S.R."/>
            <person name="Lipzen A."/>
            <person name="Sullivan W."/>
            <person name="Andreopoulos W.B."/>
            <person name="Clum A."/>
            <person name="Lindquist E."/>
            <person name="Daum C."/>
            <person name="Ramamoorthy G.K."/>
            <person name="Gryganskyi A."/>
            <person name="Culley D."/>
            <person name="Magnuson J.K."/>
            <person name="James T.Y."/>
            <person name="O'Malley M.A."/>
            <person name="Stajich J.E."/>
            <person name="Spatafora J.W."/>
            <person name="Visel A."/>
            <person name="Grigoriev I.V."/>
        </authorList>
    </citation>
    <scope>NUCLEOTIDE SEQUENCE [LARGE SCALE GENOMIC DNA]</scope>
    <source>
        <strain evidence="9 10">62-1032</strain>
    </source>
</reference>
<dbReference type="STRING" id="106004.A0A1Y2G3M1"/>
<evidence type="ECO:0000313" key="9">
    <source>
        <dbReference type="EMBL" id="ORY92551.1"/>
    </source>
</evidence>
<dbReference type="GO" id="GO:0046873">
    <property type="term" value="F:metal ion transmembrane transporter activity"/>
    <property type="evidence" value="ECO:0007669"/>
    <property type="project" value="InterPro"/>
</dbReference>
<evidence type="ECO:0000256" key="2">
    <source>
        <dbReference type="ARBA" id="ARBA00004394"/>
    </source>
</evidence>
<evidence type="ECO:0000313" key="10">
    <source>
        <dbReference type="Proteomes" id="UP000193467"/>
    </source>
</evidence>
<keyword evidence="10" id="KW-1185">Reference proteome</keyword>
<protein>
    <submittedName>
        <fullName evidence="9">Zinc/iron permease</fullName>
    </submittedName>
</protein>
<keyword evidence="3 8" id="KW-0812">Transmembrane</keyword>
<evidence type="ECO:0000256" key="3">
    <source>
        <dbReference type="ARBA" id="ARBA00022692"/>
    </source>
</evidence>
<keyword evidence="6 8" id="KW-0472">Membrane</keyword>
<dbReference type="PANTHER" id="PTHR16133">
    <property type="entry name" value="SOLUTE CARRIER FAMILY 39 ZINC TRANSPORTER , MEMBER 9-RELATED"/>
    <property type="match status" value="1"/>
</dbReference>
<feature type="compositionally biased region" description="Low complexity" evidence="7">
    <location>
        <begin position="126"/>
        <end position="136"/>
    </location>
</feature>
<evidence type="ECO:0000256" key="4">
    <source>
        <dbReference type="ARBA" id="ARBA00022989"/>
    </source>
</evidence>
<evidence type="ECO:0000256" key="8">
    <source>
        <dbReference type="SAM" id="Phobius"/>
    </source>
</evidence>
<dbReference type="AlphaFoldDB" id="A0A1Y2G3M1"/>
<keyword evidence="4 8" id="KW-1133">Transmembrane helix</keyword>
<organism evidence="9 10">
    <name type="scientific">Leucosporidium creatinivorum</name>
    <dbReference type="NCBI Taxonomy" id="106004"/>
    <lineage>
        <taxon>Eukaryota</taxon>
        <taxon>Fungi</taxon>
        <taxon>Dikarya</taxon>
        <taxon>Basidiomycota</taxon>
        <taxon>Pucciniomycotina</taxon>
        <taxon>Microbotryomycetes</taxon>
        <taxon>Leucosporidiales</taxon>
        <taxon>Leucosporidium</taxon>
    </lineage>
</organism>
<dbReference type="Proteomes" id="UP000193467">
    <property type="component" value="Unassembled WGS sequence"/>
</dbReference>
<keyword evidence="5" id="KW-0333">Golgi apparatus</keyword>
<feature type="region of interest" description="Disordered" evidence="7">
    <location>
        <begin position="108"/>
        <end position="179"/>
    </location>
</feature>
<comment type="subcellular location">
    <subcellularLocation>
        <location evidence="1">Endomembrane system</location>
        <topology evidence="1">Multi-pass membrane protein</topology>
    </subcellularLocation>
    <subcellularLocation>
        <location evidence="2">Golgi apparatus membrane</location>
    </subcellularLocation>
</comment>
<dbReference type="InParanoid" id="A0A1Y2G3M1"/>
<name>A0A1Y2G3M1_9BASI</name>
<dbReference type="InterPro" id="IPR003689">
    <property type="entry name" value="ZIP"/>
</dbReference>
<feature type="transmembrane region" description="Helical" evidence="8">
    <location>
        <begin position="265"/>
        <end position="289"/>
    </location>
</feature>
<evidence type="ECO:0000256" key="5">
    <source>
        <dbReference type="ARBA" id="ARBA00023034"/>
    </source>
</evidence>
<dbReference type="Pfam" id="PF02535">
    <property type="entry name" value="Zip"/>
    <property type="match status" value="1"/>
</dbReference>
<dbReference type="InterPro" id="IPR045891">
    <property type="entry name" value="ZIP9"/>
</dbReference>
<gene>
    <name evidence="9" type="ORF">BCR35DRAFT_298008</name>
</gene>
<dbReference type="PANTHER" id="PTHR16133:SF0">
    <property type="entry name" value="ZINC_IRON REGULATED TRANSPORTER-RELATED PROTEIN 102B, ISOFORM E"/>
    <property type="match status" value="1"/>
</dbReference>